<evidence type="ECO:0000256" key="1">
    <source>
        <dbReference type="SAM" id="Phobius"/>
    </source>
</evidence>
<evidence type="ECO:0000313" key="3">
    <source>
        <dbReference type="Proteomes" id="UP001432190"/>
    </source>
</evidence>
<keyword evidence="1" id="KW-0472">Membrane</keyword>
<keyword evidence="1" id="KW-1133">Transmembrane helix</keyword>
<name>A0ABZ1RZB1_9ACTN</name>
<dbReference type="EMBL" id="CP108084">
    <property type="protein sequence ID" value="WUP47162.1"/>
    <property type="molecule type" value="Genomic_DNA"/>
</dbReference>
<proteinExistence type="predicted"/>
<accession>A0ABZ1RZB1</accession>
<evidence type="ECO:0008006" key="4">
    <source>
        <dbReference type="Google" id="ProtNLM"/>
    </source>
</evidence>
<keyword evidence="1" id="KW-0812">Transmembrane</keyword>
<evidence type="ECO:0000313" key="2">
    <source>
        <dbReference type="EMBL" id="WUP47162.1"/>
    </source>
</evidence>
<dbReference type="RefSeq" id="WP_158610110.1">
    <property type="nucleotide sequence ID" value="NZ_CP108084.1"/>
</dbReference>
<feature type="transmembrane region" description="Helical" evidence="1">
    <location>
        <begin position="26"/>
        <end position="45"/>
    </location>
</feature>
<keyword evidence="3" id="KW-1185">Reference proteome</keyword>
<protein>
    <recommendedName>
        <fullName evidence="4">LPXTG cell wall anchor domain-containing protein</fullName>
    </recommendedName>
</protein>
<organism evidence="2 3">
    <name type="scientific">Micromonospora globbae</name>
    <dbReference type="NCBI Taxonomy" id="1894969"/>
    <lineage>
        <taxon>Bacteria</taxon>
        <taxon>Bacillati</taxon>
        <taxon>Actinomycetota</taxon>
        <taxon>Actinomycetes</taxon>
        <taxon>Micromonosporales</taxon>
        <taxon>Micromonosporaceae</taxon>
        <taxon>Micromonospora</taxon>
    </lineage>
</organism>
<reference evidence="2" key="1">
    <citation type="submission" date="2022-10" db="EMBL/GenBank/DDBJ databases">
        <title>The complete genomes of actinobacterial strains from the NBC collection.</title>
        <authorList>
            <person name="Joergensen T.S."/>
            <person name="Alvarez Arevalo M."/>
            <person name="Sterndorff E.B."/>
            <person name="Faurdal D."/>
            <person name="Vuksanovic O."/>
            <person name="Mourched A.-S."/>
            <person name="Charusanti P."/>
            <person name="Shaw S."/>
            <person name="Blin K."/>
            <person name="Weber T."/>
        </authorList>
    </citation>
    <scope>NUCLEOTIDE SEQUENCE</scope>
    <source>
        <strain evidence="2">NBC_00256</strain>
    </source>
</reference>
<sequence length="52" mass="5766">MYEAPESDDYEAESEPVRVVPEATAAGDWFILAAIAVAVAGLLGWRRWSRRS</sequence>
<gene>
    <name evidence="2" type="ORF">OG994_15980</name>
</gene>
<dbReference type="Proteomes" id="UP001432190">
    <property type="component" value="Chromosome"/>
</dbReference>